<dbReference type="GO" id="GO:0008047">
    <property type="term" value="F:enzyme activator activity"/>
    <property type="evidence" value="ECO:0007669"/>
    <property type="project" value="TreeGrafter"/>
</dbReference>
<evidence type="ECO:0000256" key="2">
    <source>
        <dbReference type="ARBA" id="ARBA00022705"/>
    </source>
</evidence>
<keyword evidence="9" id="KW-0234">DNA repair</keyword>
<name>A0A6A6YLT2_9PEZI</name>
<dbReference type="FunFam" id="1.20.272.10:FF:000001">
    <property type="entry name" value="Putative AAA family ATPase"/>
    <property type="match status" value="1"/>
</dbReference>
<reference evidence="15" key="3">
    <citation type="submission" date="2025-04" db="UniProtKB">
        <authorList>
            <consortium name="RefSeq"/>
        </authorList>
    </citation>
    <scope>IDENTIFICATION</scope>
    <source>
        <strain evidence="15">CBS 304.34</strain>
    </source>
</reference>
<keyword evidence="14" id="KW-1185">Reference proteome</keyword>
<evidence type="ECO:0000256" key="6">
    <source>
        <dbReference type="ARBA" id="ARBA00022771"/>
    </source>
</evidence>
<keyword evidence="3" id="KW-0479">Metal-binding</keyword>
<evidence type="ECO:0000256" key="10">
    <source>
        <dbReference type="SAM" id="MobiDB-lite"/>
    </source>
</evidence>
<accession>A0A6A6YLT2</accession>
<reference evidence="13 15" key="1">
    <citation type="journal article" date="2020" name="Stud. Mycol.">
        <title>101 Dothideomycetes genomes: a test case for predicting lifestyles and emergence of pathogens.</title>
        <authorList>
            <person name="Haridas S."/>
            <person name="Albert R."/>
            <person name="Binder M."/>
            <person name="Bloem J."/>
            <person name="Labutti K."/>
            <person name="Salamov A."/>
            <person name="Andreopoulos B."/>
            <person name="Baker S."/>
            <person name="Barry K."/>
            <person name="Bills G."/>
            <person name="Bluhm B."/>
            <person name="Cannon C."/>
            <person name="Castanera R."/>
            <person name="Culley D."/>
            <person name="Daum C."/>
            <person name="Ezra D."/>
            <person name="Gonzalez J."/>
            <person name="Henrissat B."/>
            <person name="Kuo A."/>
            <person name="Liang C."/>
            <person name="Lipzen A."/>
            <person name="Lutzoni F."/>
            <person name="Magnuson J."/>
            <person name="Mondo S."/>
            <person name="Nolan M."/>
            <person name="Ohm R."/>
            <person name="Pangilinan J."/>
            <person name="Park H.-J."/>
            <person name="Ramirez L."/>
            <person name="Alfaro M."/>
            <person name="Sun H."/>
            <person name="Tritt A."/>
            <person name="Yoshinaga Y."/>
            <person name="Zwiers L.-H."/>
            <person name="Turgeon B."/>
            <person name="Goodwin S."/>
            <person name="Spatafora J."/>
            <person name="Crous P."/>
            <person name="Grigoriev I."/>
        </authorList>
    </citation>
    <scope>NUCLEOTIDE SEQUENCE</scope>
    <source>
        <strain evidence="13 15">CBS 304.34</strain>
    </source>
</reference>
<dbReference type="InterPro" id="IPR051314">
    <property type="entry name" value="AAA_ATPase_RarA/MGS1/WRNIP1"/>
</dbReference>
<feature type="compositionally biased region" description="Basic residues" evidence="10">
    <location>
        <begin position="548"/>
        <end position="557"/>
    </location>
</feature>
<dbReference type="Gene3D" id="3.40.50.300">
    <property type="entry name" value="P-loop containing nucleotide triphosphate hydrolases"/>
    <property type="match status" value="1"/>
</dbReference>
<dbReference type="FunFam" id="3.40.50.300:FF:000137">
    <property type="entry name" value="Replication-associated recombination protein A"/>
    <property type="match status" value="1"/>
</dbReference>
<dbReference type="InterPro" id="IPR008921">
    <property type="entry name" value="DNA_pol3_clamp-load_cplx_C"/>
</dbReference>
<dbReference type="PANTHER" id="PTHR13779:SF7">
    <property type="entry name" value="ATPASE WRNIP1"/>
    <property type="match status" value="1"/>
</dbReference>
<evidence type="ECO:0000256" key="7">
    <source>
        <dbReference type="ARBA" id="ARBA00022833"/>
    </source>
</evidence>
<keyword evidence="13 15" id="KW-0378">Hydrolase</keyword>
<dbReference type="SMART" id="SM00734">
    <property type="entry name" value="ZnF_Rad18"/>
    <property type="match status" value="1"/>
</dbReference>
<dbReference type="Pfam" id="PF12002">
    <property type="entry name" value="MgsA_C"/>
    <property type="match status" value="1"/>
</dbReference>
<dbReference type="InterPro" id="IPR027417">
    <property type="entry name" value="P-loop_NTPase"/>
</dbReference>
<dbReference type="GO" id="GO:0000731">
    <property type="term" value="P:DNA synthesis involved in DNA repair"/>
    <property type="evidence" value="ECO:0007669"/>
    <property type="project" value="TreeGrafter"/>
</dbReference>
<dbReference type="CDD" id="cd00009">
    <property type="entry name" value="AAA"/>
    <property type="match status" value="1"/>
</dbReference>
<gene>
    <name evidence="13 15" type="ORF">BDZ99DRAFT_509370</name>
</gene>
<dbReference type="GeneID" id="54465292"/>
<evidence type="ECO:0000256" key="9">
    <source>
        <dbReference type="ARBA" id="ARBA00023204"/>
    </source>
</evidence>
<dbReference type="Gene3D" id="1.10.3710.10">
    <property type="entry name" value="DNA polymerase III clamp loader subunits, C-terminal domain"/>
    <property type="match status" value="1"/>
</dbReference>
<dbReference type="AlphaFoldDB" id="A0A6A6YLT2"/>
<dbReference type="Pfam" id="PF16193">
    <property type="entry name" value="AAA_assoc_2"/>
    <property type="match status" value="1"/>
</dbReference>
<keyword evidence="8" id="KW-0067">ATP-binding</keyword>
<evidence type="ECO:0000256" key="5">
    <source>
        <dbReference type="ARBA" id="ARBA00022763"/>
    </source>
</evidence>
<reference evidence="15" key="2">
    <citation type="submission" date="2020-04" db="EMBL/GenBank/DDBJ databases">
        <authorList>
            <consortium name="NCBI Genome Project"/>
        </authorList>
    </citation>
    <scope>NUCLEOTIDE SEQUENCE</scope>
    <source>
        <strain evidence="15">CBS 304.34</strain>
    </source>
</reference>
<sequence length="557" mass="60195">MDDTAPVDCPICSKPVKPQHINPHLDSGCESFIVDATENAPKRVLSFFTPGPKRVASVSSKTTAPPTAPTPSPFTQPPPQTQHVDRSISPTGTKRSLDATNGDPPSPKRTKLSALQKAAPLPERMRPRSLDDVVGQEELVGPNGVIRSMIASGNIPSMILWGGPGTGKTTIARLIAKASNYRFVEIVSTSSGVGEVKKLFAEALGELNLTGRRTIIFCDEIHRFSKTQQDVFLGPIEAGQVTLIGATTENPSFKVVAALMSRCRPFHLERLTESEIRDILERALASESAVKEHISPLIDDEFLSHLALRADGDARQALTLLSLSLSLSTSPQTTSDSLRASLTKASLYDRSGDQHYDSISALHKSIRGSDPDATLYYLSRMLQSGEDPLYISRRLIVVASEDVGLADPSMLSLAVSAHQAVERVGMPEAGINIAHCAVALALANKSTRVYRGLHAAMAALKEPGVANLPVPVHLRNAPTRLMKEMGVGKGYKYNPDFKDGRVKQEYLPEQLRGRTFLDERDLGVKADPDLARDEGEIFDGESAGTHSPWKKKLPAAA</sequence>
<evidence type="ECO:0000256" key="3">
    <source>
        <dbReference type="ARBA" id="ARBA00022723"/>
    </source>
</evidence>
<evidence type="ECO:0000259" key="11">
    <source>
        <dbReference type="SMART" id="SM00382"/>
    </source>
</evidence>
<dbReference type="RefSeq" id="XP_033575908.1">
    <property type="nucleotide sequence ID" value="XM_033724399.1"/>
</dbReference>
<dbReference type="Gene3D" id="1.20.272.10">
    <property type="match status" value="1"/>
</dbReference>
<evidence type="ECO:0000259" key="12">
    <source>
        <dbReference type="SMART" id="SM00734"/>
    </source>
</evidence>
<evidence type="ECO:0000313" key="15">
    <source>
        <dbReference type="RefSeq" id="XP_033575908.1"/>
    </source>
</evidence>
<dbReference type="OrthoDB" id="10265467at2759"/>
<organism evidence="13">
    <name type="scientific">Mytilinidion resinicola</name>
    <dbReference type="NCBI Taxonomy" id="574789"/>
    <lineage>
        <taxon>Eukaryota</taxon>
        <taxon>Fungi</taxon>
        <taxon>Dikarya</taxon>
        <taxon>Ascomycota</taxon>
        <taxon>Pezizomycotina</taxon>
        <taxon>Dothideomycetes</taxon>
        <taxon>Pleosporomycetidae</taxon>
        <taxon>Mytilinidiales</taxon>
        <taxon>Mytilinidiaceae</taxon>
        <taxon>Mytilinidion</taxon>
    </lineage>
</organism>
<dbReference type="InterPro" id="IPR021886">
    <property type="entry name" value="MgsA_C"/>
</dbReference>
<dbReference type="InterPro" id="IPR003959">
    <property type="entry name" value="ATPase_AAA_core"/>
</dbReference>
<keyword evidence="5" id="KW-0227">DNA damage</keyword>
<dbReference type="GO" id="GO:0017116">
    <property type="term" value="F:single-stranded DNA helicase activity"/>
    <property type="evidence" value="ECO:0007669"/>
    <property type="project" value="TreeGrafter"/>
</dbReference>
<dbReference type="GO" id="GO:0003677">
    <property type="term" value="F:DNA binding"/>
    <property type="evidence" value="ECO:0007669"/>
    <property type="project" value="InterPro"/>
</dbReference>
<dbReference type="GO" id="GO:0005634">
    <property type="term" value="C:nucleus"/>
    <property type="evidence" value="ECO:0007669"/>
    <property type="project" value="TreeGrafter"/>
</dbReference>
<dbReference type="CDD" id="cd18139">
    <property type="entry name" value="HLD_clamp_RarA"/>
    <property type="match status" value="1"/>
</dbReference>
<keyword evidence="2" id="KW-0235">DNA replication</keyword>
<feature type="domain" description="AAA+ ATPase" evidence="11">
    <location>
        <begin position="154"/>
        <end position="274"/>
    </location>
</feature>
<feature type="region of interest" description="Disordered" evidence="10">
    <location>
        <begin position="533"/>
        <end position="557"/>
    </location>
</feature>
<feature type="region of interest" description="Disordered" evidence="10">
    <location>
        <begin position="52"/>
        <end position="130"/>
    </location>
</feature>
<evidence type="ECO:0000313" key="14">
    <source>
        <dbReference type="Proteomes" id="UP000504636"/>
    </source>
</evidence>
<feature type="compositionally biased region" description="Pro residues" evidence="10">
    <location>
        <begin position="66"/>
        <end position="80"/>
    </location>
</feature>
<dbReference type="GO" id="GO:0008270">
    <property type="term" value="F:zinc ion binding"/>
    <property type="evidence" value="ECO:0007669"/>
    <property type="project" value="UniProtKB-KW"/>
</dbReference>
<evidence type="ECO:0000256" key="8">
    <source>
        <dbReference type="ARBA" id="ARBA00022840"/>
    </source>
</evidence>
<feature type="domain" description="UBZ4-type" evidence="12">
    <location>
        <begin position="6"/>
        <end position="30"/>
    </location>
</feature>
<dbReference type="InterPro" id="IPR032423">
    <property type="entry name" value="AAA_assoc_2"/>
</dbReference>
<dbReference type="Proteomes" id="UP000504636">
    <property type="component" value="Unplaced"/>
</dbReference>
<dbReference type="InterPro" id="IPR003593">
    <property type="entry name" value="AAA+_ATPase"/>
</dbReference>
<dbReference type="Pfam" id="PF00004">
    <property type="entry name" value="AAA"/>
    <property type="match status" value="1"/>
</dbReference>
<keyword evidence="6" id="KW-0863">Zinc-finger</keyword>
<comment type="similarity">
    <text evidence="1">Belongs to the AAA ATPase family. RarA/MGS1/WRNIP1 subfamily.</text>
</comment>
<dbReference type="InterPro" id="IPR006642">
    <property type="entry name" value="Rad18_UBZ4"/>
</dbReference>
<dbReference type="SUPFAM" id="SSF52540">
    <property type="entry name" value="P-loop containing nucleoside triphosphate hydrolases"/>
    <property type="match status" value="1"/>
</dbReference>
<protein>
    <submittedName>
        <fullName evidence="13 15">P-loop containing nucleoside triphosphate hydrolase protein</fullName>
    </submittedName>
</protein>
<proteinExistence type="inferred from homology"/>
<dbReference type="GO" id="GO:0005524">
    <property type="term" value="F:ATP binding"/>
    <property type="evidence" value="ECO:0007669"/>
    <property type="project" value="UniProtKB-KW"/>
</dbReference>
<dbReference type="GO" id="GO:0006271">
    <property type="term" value="P:DNA strand elongation involved in DNA replication"/>
    <property type="evidence" value="ECO:0007669"/>
    <property type="project" value="UniProtKB-ARBA"/>
</dbReference>
<dbReference type="SUPFAM" id="SSF48019">
    <property type="entry name" value="post-AAA+ oligomerization domain-like"/>
    <property type="match status" value="1"/>
</dbReference>
<evidence type="ECO:0000256" key="4">
    <source>
        <dbReference type="ARBA" id="ARBA00022741"/>
    </source>
</evidence>
<keyword evidence="4" id="KW-0547">Nucleotide-binding</keyword>
<keyword evidence="7" id="KW-0862">Zinc</keyword>
<dbReference type="EMBL" id="MU003702">
    <property type="protein sequence ID" value="KAF2808944.1"/>
    <property type="molecule type" value="Genomic_DNA"/>
</dbReference>
<dbReference type="GO" id="GO:0016887">
    <property type="term" value="F:ATP hydrolysis activity"/>
    <property type="evidence" value="ECO:0007669"/>
    <property type="project" value="InterPro"/>
</dbReference>
<evidence type="ECO:0000256" key="1">
    <source>
        <dbReference type="ARBA" id="ARBA00008959"/>
    </source>
</evidence>
<dbReference type="FunFam" id="1.10.3710.10:FF:000005">
    <property type="entry name" value="AAA family ATPase, putative"/>
    <property type="match status" value="1"/>
</dbReference>
<dbReference type="SMART" id="SM00382">
    <property type="entry name" value="AAA"/>
    <property type="match status" value="1"/>
</dbReference>
<dbReference type="Gene3D" id="1.10.8.60">
    <property type="match status" value="1"/>
</dbReference>
<dbReference type="PANTHER" id="PTHR13779">
    <property type="entry name" value="WERNER HELICASE-INTERACTING PROTEIN 1 FAMILY MEMBER"/>
    <property type="match status" value="1"/>
</dbReference>
<evidence type="ECO:0000313" key="13">
    <source>
        <dbReference type="EMBL" id="KAF2808944.1"/>
    </source>
</evidence>